<dbReference type="InterPro" id="IPR037185">
    <property type="entry name" value="EmrE-like"/>
</dbReference>
<evidence type="ECO:0000256" key="1">
    <source>
        <dbReference type="SAM" id="Phobius"/>
    </source>
</evidence>
<comment type="caution">
    <text evidence="3">The sequence shown here is derived from an EMBL/GenBank/DDBJ whole genome shotgun (WGS) entry which is preliminary data.</text>
</comment>
<feature type="domain" description="EamA" evidence="2">
    <location>
        <begin position="18"/>
        <end position="151"/>
    </location>
</feature>
<feature type="transmembrane region" description="Helical" evidence="1">
    <location>
        <begin position="161"/>
        <end position="182"/>
    </location>
</feature>
<dbReference type="AlphaFoldDB" id="A0A9D1PWP4"/>
<accession>A0A9D1PWP4</accession>
<evidence type="ECO:0000313" key="4">
    <source>
        <dbReference type="Proteomes" id="UP000886752"/>
    </source>
</evidence>
<dbReference type="SUPFAM" id="SSF103481">
    <property type="entry name" value="Multidrug resistance efflux transporter EmrE"/>
    <property type="match status" value="2"/>
</dbReference>
<feature type="transmembrane region" description="Helical" evidence="1">
    <location>
        <begin position="16"/>
        <end position="36"/>
    </location>
</feature>
<evidence type="ECO:0000313" key="3">
    <source>
        <dbReference type="EMBL" id="HIW00940.1"/>
    </source>
</evidence>
<organism evidence="3 4">
    <name type="scientific">Candidatus Desulfovibrio intestinipullorum</name>
    <dbReference type="NCBI Taxonomy" id="2838536"/>
    <lineage>
        <taxon>Bacteria</taxon>
        <taxon>Pseudomonadati</taxon>
        <taxon>Thermodesulfobacteriota</taxon>
        <taxon>Desulfovibrionia</taxon>
        <taxon>Desulfovibrionales</taxon>
        <taxon>Desulfovibrionaceae</taxon>
        <taxon>Desulfovibrio</taxon>
    </lineage>
</organism>
<protein>
    <submittedName>
        <fullName evidence="3">EamA family transporter</fullName>
    </submittedName>
</protein>
<name>A0A9D1PWP4_9BACT</name>
<feature type="transmembrane region" description="Helical" evidence="1">
    <location>
        <begin position="278"/>
        <end position="296"/>
    </location>
</feature>
<dbReference type="PANTHER" id="PTHR22911:SF79">
    <property type="entry name" value="MOBA-LIKE NTP TRANSFERASE DOMAIN-CONTAINING PROTEIN"/>
    <property type="match status" value="1"/>
</dbReference>
<proteinExistence type="predicted"/>
<keyword evidence="1" id="KW-0812">Transmembrane</keyword>
<gene>
    <name evidence="3" type="ORF">H9894_07105</name>
</gene>
<keyword evidence="1" id="KW-0472">Membrane</keyword>
<reference evidence="3" key="1">
    <citation type="journal article" date="2021" name="PeerJ">
        <title>Extensive microbial diversity within the chicken gut microbiome revealed by metagenomics and culture.</title>
        <authorList>
            <person name="Gilroy R."/>
            <person name="Ravi A."/>
            <person name="Getino M."/>
            <person name="Pursley I."/>
            <person name="Horton D.L."/>
            <person name="Alikhan N.F."/>
            <person name="Baker D."/>
            <person name="Gharbi K."/>
            <person name="Hall N."/>
            <person name="Watson M."/>
            <person name="Adriaenssens E.M."/>
            <person name="Foster-Nyarko E."/>
            <person name="Jarju S."/>
            <person name="Secka A."/>
            <person name="Antonio M."/>
            <person name="Oren A."/>
            <person name="Chaudhuri R.R."/>
            <person name="La Ragione R."/>
            <person name="Hildebrand F."/>
            <person name="Pallen M.J."/>
        </authorList>
    </citation>
    <scope>NUCLEOTIDE SEQUENCE</scope>
    <source>
        <strain evidence="3">ChiHecec2B26-446</strain>
    </source>
</reference>
<dbReference type="Proteomes" id="UP000886752">
    <property type="component" value="Unassembled WGS sequence"/>
</dbReference>
<feature type="transmembrane region" description="Helical" evidence="1">
    <location>
        <begin position="80"/>
        <end position="101"/>
    </location>
</feature>
<dbReference type="InterPro" id="IPR000620">
    <property type="entry name" value="EamA_dom"/>
</dbReference>
<dbReference type="GO" id="GO:0016020">
    <property type="term" value="C:membrane"/>
    <property type="evidence" value="ECO:0007669"/>
    <property type="project" value="InterPro"/>
</dbReference>
<feature type="transmembrane region" description="Helical" evidence="1">
    <location>
        <begin position="253"/>
        <end position="272"/>
    </location>
</feature>
<dbReference type="EMBL" id="DXHV01000065">
    <property type="protein sequence ID" value="HIW00940.1"/>
    <property type="molecule type" value="Genomic_DNA"/>
</dbReference>
<reference evidence="3" key="2">
    <citation type="submission" date="2021-04" db="EMBL/GenBank/DDBJ databases">
        <authorList>
            <person name="Gilroy R."/>
        </authorList>
    </citation>
    <scope>NUCLEOTIDE SEQUENCE</scope>
    <source>
        <strain evidence="3">ChiHecec2B26-446</strain>
    </source>
</reference>
<feature type="transmembrane region" description="Helical" evidence="1">
    <location>
        <begin position="48"/>
        <end position="68"/>
    </location>
</feature>
<feature type="domain" description="EamA" evidence="2">
    <location>
        <begin position="164"/>
        <end position="295"/>
    </location>
</feature>
<sequence>MSTTPATQIQPSHHSLILGFFYAALAAALWSLITPFSRELFDCGVDPLATAFWRPLLGGLCFAVYAAATRCLRVPFRDGLIMFVTGGLVGALMFGSFQVSIDKSGGATAVVLLYTAPAWVAILSRILFHEGISRTKLAAIVIALLGVILVSLSGGSHSQSFSTLGIVCGLAAGFGYAAYFPYTFWFVRKSRVQTIYTYAFLGSAAFLLPFSWPLHTAYSVSVWAQLVGMSVFTNFLAYIALGLSLKRISQVQSAVIGNIEPVLGTFWVWLLFDENFSAAGWVGCAFIMLAVFLLTLEKGARSTQ</sequence>
<feature type="transmembrane region" description="Helical" evidence="1">
    <location>
        <begin position="137"/>
        <end position="155"/>
    </location>
</feature>
<dbReference type="Pfam" id="PF00892">
    <property type="entry name" value="EamA"/>
    <property type="match status" value="2"/>
</dbReference>
<keyword evidence="1" id="KW-1133">Transmembrane helix</keyword>
<evidence type="ECO:0000259" key="2">
    <source>
        <dbReference type="Pfam" id="PF00892"/>
    </source>
</evidence>
<feature type="transmembrane region" description="Helical" evidence="1">
    <location>
        <begin position="107"/>
        <end position="128"/>
    </location>
</feature>
<feature type="transmembrane region" description="Helical" evidence="1">
    <location>
        <begin position="194"/>
        <end position="214"/>
    </location>
</feature>
<dbReference type="PANTHER" id="PTHR22911">
    <property type="entry name" value="ACYL-MALONYL CONDENSING ENZYME-RELATED"/>
    <property type="match status" value="1"/>
</dbReference>
<feature type="transmembrane region" description="Helical" evidence="1">
    <location>
        <begin position="220"/>
        <end position="241"/>
    </location>
</feature>